<reference evidence="6" key="1">
    <citation type="submission" date="2022-07" db="EMBL/GenBank/DDBJ databases">
        <title>Complete genome sequence of carbapenem-resistant Citrobacter spp. in Japan.</title>
        <authorList>
            <person name="Maehana S."/>
            <person name="Suzuki M."/>
            <person name="Kitasato H."/>
        </authorList>
    </citation>
    <scope>NUCLEOTIDE SEQUENCE</scope>
    <source>
        <strain evidence="6">KAM621</strain>
    </source>
</reference>
<evidence type="ECO:0000256" key="2">
    <source>
        <dbReference type="ARBA" id="ARBA00022741"/>
    </source>
</evidence>
<dbReference type="GO" id="GO:0005737">
    <property type="term" value="C:cytoplasm"/>
    <property type="evidence" value="ECO:0007669"/>
    <property type="project" value="TreeGrafter"/>
</dbReference>
<evidence type="ECO:0000313" key="7">
    <source>
        <dbReference type="Proteomes" id="UP001058317"/>
    </source>
</evidence>
<dbReference type="Pfam" id="PF00069">
    <property type="entry name" value="Pkinase"/>
    <property type="match status" value="1"/>
</dbReference>
<dbReference type="EMBL" id="AP026382">
    <property type="protein sequence ID" value="BDN97580.1"/>
    <property type="molecule type" value="Genomic_DNA"/>
</dbReference>
<protein>
    <recommendedName>
        <fullName evidence="5">Protein kinase domain-containing protein</fullName>
    </recommendedName>
</protein>
<proteinExistence type="predicted"/>
<dbReference type="InterPro" id="IPR000719">
    <property type="entry name" value="Prot_kinase_dom"/>
</dbReference>
<dbReference type="AlphaFoldDB" id="A0AAD1L2G0"/>
<evidence type="ECO:0000256" key="1">
    <source>
        <dbReference type="ARBA" id="ARBA00022679"/>
    </source>
</evidence>
<keyword evidence="4" id="KW-0067">ATP-binding</keyword>
<evidence type="ECO:0000313" key="6">
    <source>
        <dbReference type="EMBL" id="BDN97580.1"/>
    </source>
</evidence>
<evidence type="ECO:0000259" key="5">
    <source>
        <dbReference type="PROSITE" id="PS50011"/>
    </source>
</evidence>
<dbReference type="SUPFAM" id="SSF56112">
    <property type="entry name" value="Protein kinase-like (PK-like)"/>
    <property type="match status" value="1"/>
</dbReference>
<feature type="domain" description="Protein kinase" evidence="5">
    <location>
        <begin position="1"/>
        <end position="313"/>
    </location>
</feature>
<evidence type="ECO:0000256" key="4">
    <source>
        <dbReference type="ARBA" id="ARBA00022840"/>
    </source>
</evidence>
<keyword evidence="2" id="KW-0547">Nucleotide-binding</keyword>
<name>A0AAD1L2G0_CITBR</name>
<accession>A0AAD1L2G0</accession>
<gene>
    <name evidence="6" type="ORF">KAM621c_26850</name>
</gene>
<dbReference type="InterPro" id="IPR050339">
    <property type="entry name" value="CC_SR_Kinase"/>
</dbReference>
<dbReference type="GO" id="GO:0004672">
    <property type="term" value="F:protein kinase activity"/>
    <property type="evidence" value="ECO:0007669"/>
    <property type="project" value="InterPro"/>
</dbReference>
<dbReference type="InterPro" id="IPR011009">
    <property type="entry name" value="Kinase-like_dom_sf"/>
</dbReference>
<sequence>MSVMHIPNGNFMELSREKRAFLEQNIFKGKIIKQFQGRGGLIYIVERDCIPKFVAYKTTQEFEKEDISTIKVGAIENIEREAGNWFRYSNHPLLIRPFSVTLVNNFPIICMPYCNGDLSAFTRSKQSLTSVIILSLQIIKGLIEASKAGLKYHQDIKPDNILYIDLSEKYRNFPPEDVERYLRYSVRIADFGVANAYLNGHPGGTNVYKAPEQYDIEMFPGCFEPDVFSVGIIIAELFQGYHPAIPAKDENERIRSWKGKRLKRWALYGVRNYKIAESENEAILIKLIDEMLSPNPSLRPSFESCYGVLSEILMKSDPKSFEFFDTLISHYDQISNVSGIEGKLFNLIKLSKIKSQLTPIIDELSSELVILMSMDTYNTKQIMVIYHYAKALYRISNANKIIEFHALIISAFEIIVYFLLEHPEEITSSQRYPVMDNSTSIGSDFESSAEVFNESIKILSFLGYDENLNLLVRNSPNKVIKAFLIFGIAQDLRLNHHHSEAYQKLSELRALIPIDSKFEEVFAHWEKEIIFWESIQTHY</sequence>
<dbReference type="PANTHER" id="PTHR11042">
    <property type="entry name" value="EUKARYOTIC TRANSLATION INITIATION FACTOR 2-ALPHA KINASE EIF2-ALPHA KINASE -RELATED"/>
    <property type="match status" value="1"/>
</dbReference>
<dbReference type="Gene3D" id="1.10.510.10">
    <property type="entry name" value="Transferase(Phosphotransferase) domain 1"/>
    <property type="match status" value="1"/>
</dbReference>
<keyword evidence="1" id="KW-0808">Transferase</keyword>
<dbReference type="Proteomes" id="UP001058317">
    <property type="component" value="Chromosome"/>
</dbReference>
<dbReference type="SMART" id="SM00220">
    <property type="entry name" value="S_TKc"/>
    <property type="match status" value="1"/>
</dbReference>
<dbReference type="RefSeq" id="WP_103283769.1">
    <property type="nucleotide sequence ID" value="NZ_AP026382.1"/>
</dbReference>
<keyword evidence="3" id="KW-0418">Kinase</keyword>
<dbReference type="PROSITE" id="PS50011">
    <property type="entry name" value="PROTEIN_KINASE_DOM"/>
    <property type="match status" value="1"/>
</dbReference>
<organism evidence="6 7">
    <name type="scientific">Citrobacter braakii</name>
    <dbReference type="NCBI Taxonomy" id="57706"/>
    <lineage>
        <taxon>Bacteria</taxon>
        <taxon>Pseudomonadati</taxon>
        <taxon>Pseudomonadota</taxon>
        <taxon>Gammaproteobacteria</taxon>
        <taxon>Enterobacterales</taxon>
        <taxon>Enterobacteriaceae</taxon>
        <taxon>Citrobacter</taxon>
        <taxon>Citrobacter freundii complex</taxon>
    </lineage>
</organism>
<evidence type="ECO:0000256" key="3">
    <source>
        <dbReference type="ARBA" id="ARBA00022777"/>
    </source>
</evidence>
<dbReference type="GO" id="GO:0005524">
    <property type="term" value="F:ATP binding"/>
    <property type="evidence" value="ECO:0007669"/>
    <property type="project" value="UniProtKB-KW"/>
</dbReference>